<proteinExistence type="predicted"/>
<feature type="domain" description="Citrate transporter-like" evidence="7">
    <location>
        <begin position="50"/>
        <end position="289"/>
    </location>
</feature>
<accession>A0ABR2I6R9</accession>
<name>A0ABR2I6R9_9EUKA</name>
<evidence type="ECO:0000259" key="7">
    <source>
        <dbReference type="Pfam" id="PF03600"/>
    </source>
</evidence>
<evidence type="ECO:0000256" key="6">
    <source>
        <dbReference type="SAM" id="Phobius"/>
    </source>
</evidence>
<comment type="caution">
    <text evidence="8">The sequence shown here is derived from an EMBL/GenBank/DDBJ whole genome shotgun (WGS) entry which is preliminary data.</text>
</comment>
<feature type="transmembrane region" description="Helical" evidence="6">
    <location>
        <begin position="179"/>
        <end position="202"/>
    </location>
</feature>
<evidence type="ECO:0000256" key="2">
    <source>
        <dbReference type="ARBA" id="ARBA00022448"/>
    </source>
</evidence>
<feature type="transmembrane region" description="Helical" evidence="6">
    <location>
        <begin position="89"/>
        <end position="106"/>
    </location>
</feature>
<dbReference type="PANTHER" id="PTHR10283:SF82">
    <property type="entry name" value="SOLUTE CARRIER FAMILY 13 MEMBER 2"/>
    <property type="match status" value="1"/>
</dbReference>
<evidence type="ECO:0000313" key="9">
    <source>
        <dbReference type="Proteomes" id="UP001470230"/>
    </source>
</evidence>
<reference evidence="8 9" key="1">
    <citation type="submission" date="2024-04" db="EMBL/GenBank/DDBJ databases">
        <title>Tritrichomonas musculus Genome.</title>
        <authorList>
            <person name="Alves-Ferreira E."/>
            <person name="Grigg M."/>
            <person name="Lorenzi H."/>
            <person name="Galac M."/>
        </authorList>
    </citation>
    <scope>NUCLEOTIDE SEQUENCE [LARGE SCALE GENOMIC DNA]</scope>
    <source>
        <strain evidence="8 9">EAF2021</strain>
    </source>
</reference>
<keyword evidence="5 6" id="KW-0472">Membrane</keyword>
<evidence type="ECO:0000256" key="1">
    <source>
        <dbReference type="ARBA" id="ARBA00004141"/>
    </source>
</evidence>
<feature type="transmembrane region" description="Helical" evidence="6">
    <location>
        <begin position="273"/>
        <end position="291"/>
    </location>
</feature>
<dbReference type="EMBL" id="JAPFFF010000020">
    <property type="protein sequence ID" value="KAK8857718.1"/>
    <property type="molecule type" value="Genomic_DNA"/>
</dbReference>
<dbReference type="InterPro" id="IPR004680">
    <property type="entry name" value="Cit_transptr-like_dom"/>
</dbReference>
<evidence type="ECO:0000256" key="5">
    <source>
        <dbReference type="ARBA" id="ARBA00023136"/>
    </source>
</evidence>
<dbReference type="Proteomes" id="UP001470230">
    <property type="component" value="Unassembled WGS sequence"/>
</dbReference>
<dbReference type="Pfam" id="PF03600">
    <property type="entry name" value="CitMHS"/>
    <property type="match status" value="1"/>
</dbReference>
<evidence type="ECO:0000256" key="3">
    <source>
        <dbReference type="ARBA" id="ARBA00022692"/>
    </source>
</evidence>
<gene>
    <name evidence="8" type="ORF">M9Y10_016126</name>
</gene>
<feature type="transmembrane region" description="Helical" evidence="6">
    <location>
        <begin position="223"/>
        <end position="247"/>
    </location>
</feature>
<sequence>MNQTAKTVIWWLQFLGPIFIAIFFLFNVVKLDKSKPKASACLGVTIITALWWIFEPIPIVITAFFPVFLLPLFAVSTASAVASSMFSDTSLVFLGGFIFSTAMVRWNLHSRIALKTVLIFGLRPRILLCGIMIVTAFLSMWISNTATALTMVPNALAIVTKLEEITGDPAAVEPFSKSLFLAIAFSASIGGMATLIGTPPNLILTQIAKTTFPSAPEIGFAQFLFVALPTTVVIVAIMYLFFVFIYMRKMNMPENADESAFRENYEKLGKMKAAEIVIAVFFVILALLWLFRGDMSFSPTSKLVGWANKIHLEKVPSTSTMGQLRFSLRCCCSSYEFRSPRLTRRNS</sequence>
<evidence type="ECO:0000313" key="8">
    <source>
        <dbReference type="EMBL" id="KAK8857718.1"/>
    </source>
</evidence>
<keyword evidence="9" id="KW-1185">Reference proteome</keyword>
<feature type="transmembrane region" description="Helical" evidence="6">
    <location>
        <begin position="12"/>
        <end position="29"/>
    </location>
</feature>
<feature type="transmembrane region" description="Helical" evidence="6">
    <location>
        <begin position="126"/>
        <end position="143"/>
    </location>
</feature>
<keyword evidence="2" id="KW-0813">Transport</keyword>
<protein>
    <recommendedName>
        <fullName evidence="7">Citrate transporter-like domain-containing protein</fullName>
    </recommendedName>
</protein>
<organism evidence="8 9">
    <name type="scientific">Tritrichomonas musculus</name>
    <dbReference type="NCBI Taxonomy" id="1915356"/>
    <lineage>
        <taxon>Eukaryota</taxon>
        <taxon>Metamonada</taxon>
        <taxon>Parabasalia</taxon>
        <taxon>Tritrichomonadida</taxon>
        <taxon>Tritrichomonadidae</taxon>
        <taxon>Tritrichomonas</taxon>
    </lineage>
</organism>
<keyword evidence="4 6" id="KW-1133">Transmembrane helix</keyword>
<keyword evidence="3 6" id="KW-0812">Transmembrane</keyword>
<dbReference type="PANTHER" id="PTHR10283">
    <property type="entry name" value="SOLUTE CARRIER FAMILY 13 MEMBER"/>
    <property type="match status" value="1"/>
</dbReference>
<feature type="transmembrane region" description="Helical" evidence="6">
    <location>
        <begin position="41"/>
        <end position="69"/>
    </location>
</feature>
<comment type="subcellular location">
    <subcellularLocation>
        <location evidence="1">Membrane</location>
        <topology evidence="1">Multi-pass membrane protein</topology>
    </subcellularLocation>
</comment>
<evidence type="ECO:0000256" key="4">
    <source>
        <dbReference type="ARBA" id="ARBA00022989"/>
    </source>
</evidence>